<keyword evidence="1" id="KW-0808">Transferase</keyword>
<reference evidence="1" key="1">
    <citation type="submission" date="2020-04" db="EMBL/GenBank/DDBJ databases">
        <title>Deep metagenomics examines the oral microbiome during advanced dental caries in children, revealing novel taxa and co-occurrences with host molecules.</title>
        <authorList>
            <person name="Baker J.L."/>
            <person name="Morton J.T."/>
            <person name="Dinis M."/>
            <person name="Alvarez R."/>
            <person name="Tran N.C."/>
            <person name="Knight R."/>
            <person name="Edlund A."/>
        </authorList>
    </citation>
    <scope>NUCLEOTIDE SEQUENCE</scope>
    <source>
        <strain evidence="1">JCVI_24_bin.2</strain>
    </source>
</reference>
<proteinExistence type="predicted"/>
<comment type="caution">
    <text evidence="1">The sequence shown here is derived from an EMBL/GenBank/DDBJ whole genome shotgun (WGS) entry which is preliminary data.</text>
</comment>
<organism evidence="1 2">
    <name type="scientific">Oribacterium parvum</name>
    <dbReference type="NCBI Taxonomy" id="1501329"/>
    <lineage>
        <taxon>Bacteria</taxon>
        <taxon>Bacillati</taxon>
        <taxon>Bacillota</taxon>
        <taxon>Clostridia</taxon>
        <taxon>Lachnospirales</taxon>
        <taxon>Lachnospiraceae</taxon>
        <taxon>Oribacterium</taxon>
    </lineage>
</organism>
<dbReference type="Proteomes" id="UP000709351">
    <property type="component" value="Unassembled WGS sequence"/>
</dbReference>
<feature type="non-terminal residue" evidence="1">
    <location>
        <position position="1"/>
    </location>
</feature>
<evidence type="ECO:0000313" key="1">
    <source>
        <dbReference type="EMBL" id="MBF1284450.1"/>
    </source>
</evidence>
<keyword evidence="1" id="KW-0328">Glycosyltransferase</keyword>
<gene>
    <name evidence="1" type="ORF">HXM93_07990</name>
</gene>
<sequence>FSVVLPQEELEENPAVLPDYLEKLHENKEKYIKAMEASKERDGRKNVLAVIQSVLDEKS</sequence>
<protein>
    <submittedName>
        <fullName evidence="1">UDP-N-acetylglucosamine--N-acetylmuramyl-(Pentapeptide) pyrophosphoryl-undecaprenol N-acetylglucosamine transferase</fullName>
        <ecNumber evidence="1">2.4.1.227</ecNumber>
    </submittedName>
</protein>
<dbReference type="EC" id="2.4.1.227" evidence="1"/>
<name>A0A930DPZ9_9FIRM</name>
<dbReference type="GO" id="GO:0016757">
    <property type="term" value="F:glycosyltransferase activity"/>
    <property type="evidence" value="ECO:0007669"/>
    <property type="project" value="UniProtKB-KW"/>
</dbReference>
<evidence type="ECO:0000313" key="2">
    <source>
        <dbReference type="Proteomes" id="UP000709351"/>
    </source>
</evidence>
<dbReference type="AlphaFoldDB" id="A0A930DPZ9"/>
<accession>A0A930DPZ9</accession>
<dbReference type="EMBL" id="JABZRD010000524">
    <property type="protein sequence ID" value="MBF1284450.1"/>
    <property type="molecule type" value="Genomic_DNA"/>
</dbReference>